<dbReference type="AlphaFoldDB" id="A0AAU8BRE2"/>
<dbReference type="EMBL" id="CP115921">
    <property type="protein sequence ID" value="XCD18917.1"/>
    <property type="molecule type" value="Genomic_DNA"/>
</dbReference>
<reference evidence="1" key="1">
    <citation type="submission" date="2023-01" db="EMBL/GenBank/DDBJ databases">
        <title>Vibrio sp. CB1-14 genome sequencing.</title>
        <authorList>
            <person name="Otstavnykh N."/>
            <person name="Isaeva M."/>
            <person name="Meleshko D."/>
        </authorList>
    </citation>
    <scope>NUCLEOTIDE SEQUENCE</scope>
    <source>
        <strain evidence="1">CB1-14</strain>
    </source>
</reference>
<dbReference type="KEGG" id="vck:PG915_19455"/>
<name>A0AAU8BRE2_9VIBR</name>
<dbReference type="RefSeq" id="WP_353500052.1">
    <property type="nucleotide sequence ID" value="NZ_CP115921.1"/>
</dbReference>
<sequence>MNLDIKILSKGDSVMNVMPFGASIAIAVKKKNGKVEIVLLDRNDENIPEITATWTISEGEGEIGVSSSDNDVKITTF</sequence>
<accession>A0AAU8BRE2</accession>
<proteinExistence type="predicted"/>
<protein>
    <submittedName>
        <fullName evidence="1">Uncharacterized protein</fullName>
    </submittedName>
</protein>
<organism evidence="1">
    <name type="scientific">Vibrio chaetopteri</name>
    <dbReference type="NCBI Taxonomy" id="3016528"/>
    <lineage>
        <taxon>Bacteria</taxon>
        <taxon>Pseudomonadati</taxon>
        <taxon>Pseudomonadota</taxon>
        <taxon>Gammaproteobacteria</taxon>
        <taxon>Vibrionales</taxon>
        <taxon>Vibrionaceae</taxon>
        <taxon>Vibrio</taxon>
    </lineage>
</organism>
<gene>
    <name evidence="1" type="ORF">PG915_19455</name>
</gene>
<evidence type="ECO:0000313" key="1">
    <source>
        <dbReference type="EMBL" id="XCD18917.1"/>
    </source>
</evidence>